<protein>
    <recommendedName>
        <fullName evidence="1">PBP domain-containing protein</fullName>
    </recommendedName>
</protein>
<feature type="non-terminal residue" evidence="2">
    <location>
        <position position="1"/>
    </location>
</feature>
<dbReference type="PANTHER" id="PTHR38431:SF1">
    <property type="entry name" value="BLL2305 PROTEIN"/>
    <property type="match status" value="1"/>
</dbReference>
<evidence type="ECO:0000259" key="1">
    <source>
        <dbReference type="Pfam" id="PF12727"/>
    </source>
</evidence>
<proteinExistence type="predicted"/>
<accession>A0A0F9CL78</accession>
<sequence>GDYNFPFINALFDDPDETAVINLFYRNVGFVSKAKNVTSFKSIVGQGLRFINRQSGSGIRRRSDQIIINEKLLDSQIRGYSSEVYTHYDVVNRIISGDSDSGIASESVALYAGLHFHRLFEERFDMVIFKDTFFEEGVQAFVEFIRSGIFFKHLNSMRGYDCRSTGKVMYPASELSDQ</sequence>
<comment type="caution">
    <text evidence="2">The sequence shown here is derived from an EMBL/GenBank/DDBJ whole genome shotgun (WGS) entry which is preliminary data.</text>
</comment>
<name>A0A0F9CL78_9ZZZZ</name>
<evidence type="ECO:0000313" key="2">
    <source>
        <dbReference type="EMBL" id="KKL06451.1"/>
    </source>
</evidence>
<reference evidence="2" key="1">
    <citation type="journal article" date="2015" name="Nature">
        <title>Complex archaea that bridge the gap between prokaryotes and eukaryotes.</title>
        <authorList>
            <person name="Spang A."/>
            <person name="Saw J.H."/>
            <person name="Jorgensen S.L."/>
            <person name="Zaremba-Niedzwiedzka K."/>
            <person name="Martijn J."/>
            <person name="Lind A.E."/>
            <person name="van Eijk R."/>
            <person name="Schleper C."/>
            <person name="Guy L."/>
            <person name="Ettema T.J."/>
        </authorList>
    </citation>
    <scope>NUCLEOTIDE SEQUENCE</scope>
</reference>
<dbReference type="PANTHER" id="PTHR38431">
    <property type="entry name" value="BLL2305 PROTEIN"/>
    <property type="match status" value="1"/>
</dbReference>
<dbReference type="InterPro" id="IPR024370">
    <property type="entry name" value="PBP_domain"/>
</dbReference>
<gene>
    <name evidence="2" type="ORF">LCGC14_2595890</name>
</gene>
<dbReference type="Pfam" id="PF12727">
    <property type="entry name" value="PBP_like"/>
    <property type="match status" value="1"/>
</dbReference>
<feature type="domain" description="PBP" evidence="1">
    <location>
        <begin position="1"/>
        <end position="146"/>
    </location>
</feature>
<organism evidence="2">
    <name type="scientific">marine sediment metagenome</name>
    <dbReference type="NCBI Taxonomy" id="412755"/>
    <lineage>
        <taxon>unclassified sequences</taxon>
        <taxon>metagenomes</taxon>
        <taxon>ecological metagenomes</taxon>
    </lineage>
</organism>
<dbReference type="EMBL" id="LAZR01043697">
    <property type="protein sequence ID" value="KKL06451.1"/>
    <property type="molecule type" value="Genomic_DNA"/>
</dbReference>
<dbReference type="AlphaFoldDB" id="A0A0F9CL78"/>